<feature type="region of interest" description="Disordered" evidence="1">
    <location>
        <begin position="1"/>
        <end position="66"/>
    </location>
</feature>
<dbReference type="AlphaFoldDB" id="A0A1P8UPU8"/>
<dbReference type="Proteomes" id="UP000187059">
    <property type="component" value="Chromosome"/>
</dbReference>
<gene>
    <name evidence="2" type="ORF">Ga0080574_TMP1100</name>
</gene>
<evidence type="ECO:0000256" key="1">
    <source>
        <dbReference type="SAM" id="MobiDB-lite"/>
    </source>
</evidence>
<keyword evidence="3" id="KW-1185">Reference proteome</keyword>
<feature type="compositionally biased region" description="Basic and acidic residues" evidence="1">
    <location>
        <begin position="1"/>
        <end position="11"/>
    </location>
</feature>
<accession>A0A1P8UPU8</accession>
<reference evidence="2 3" key="1">
    <citation type="submission" date="2016-04" db="EMBL/GenBank/DDBJ databases">
        <title>Deep-sea bacteria in the southern Pacific.</title>
        <authorList>
            <person name="Tang K."/>
        </authorList>
    </citation>
    <scope>NUCLEOTIDE SEQUENCE [LARGE SCALE GENOMIC DNA]</scope>
    <source>
        <strain evidence="2 3">JLT2014</strain>
    </source>
</reference>
<dbReference type="KEGG" id="paby:Ga0080574_TMP1100"/>
<feature type="compositionally biased region" description="Basic residues" evidence="1">
    <location>
        <begin position="12"/>
        <end position="33"/>
    </location>
</feature>
<dbReference type="EMBL" id="CP015093">
    <property type="protein sequence ID" value="APZ51434.1"/>
    <property type="molecule type" value="Genomic_DNA"/>
</dbReference>
<evidence type="ECO:0000313" key="3">
    <source>
        <dbReference type="Proteomes" id="UP000187059"/>
    </source>
</evidence>
<organism evidence="2 3">
    <name type="scientific">Salipiger abyssi</name>
    <dbReference type="NCBI Taxonomy" id="1250539"/>
    <lineage>
        <taxon>Bacteria</taxon>
        <taxon>Pseudomonadati</taxon>
        <taxon>Pseudomonadota</taxon>
        <taxon>Alphaproteobacteria</taxon>
        <taxon>Rhodobacterales</taxon>
        <taxon>Roseobacteraceae</taxon>
        <taxon>Salipiger</taxon>
    </lineage>
</organism>
<sequence length="66" mass="7143">MVEQSGKGEKGARHRVRSTLPPGRRKAGSRKARHDTVFSSKTLWTPARRSAIPPAPEGRCPSPVPG</sequence>
<protein>
    <submittedName>
        <fullName evidence="2">Uncharacterized protein</fullName>
    </submittedName>
</protein>
<proteinExistence type="predicted"/>
<evidence type="ECO:0000313" key="2">
    <source>
        <dbReference type="EMBL" id="APZ51434.1"/>
    </source>
</evidence>
<name>A0A1P8UPU8_9RHOB</name>